<evidence type="ECO:0000256" key="7">
    <source>
        <dbReference type="SAM" id="MobiDB-lite"/>
    </source>
</evidence>
<comment type="similarity">
    <text evidence="2 6">Belongs to the TUBGCP family.</text>
</comment>
<dbReference type="OrthoDB" id="1608002at2759"/>
<dbReference type="GO" id="GO:0051225">
    <property type="term" value="P:spindle assembly"/>
    <property type="evidence" value="ECO:0007669"/>
    <property type="project" value="TreeGrafter"/>
</dbReference>
<evidence type="ECO:0000256" key="3">
    <source>
        <dbReference type="ARBA" id="ARBA00022490"/>
    </source>
</evidence>
<evidence type="ECO:0000256" key="6">
    <source>
        <dbReference type="RuleBase" id="RU363050"/>
    </source>
</evidence>
<dbReference type="AlphaFoldDB" id="A0A9Q5HUF4"/>
<dbReference type="PANTHER" id="PTHR19302">
    <property type="entry name" value="GAMMA TUBULIN COMPLEX PROTEIN"/>
    <property type="match status" value="1"/>
</dbReference>
<keyword evidence="5 6" id="KW-0206">Cytoskeleton</keyword>
<dbReference type="InterPro" id="IPR041470">
    <property type="entry name" value="GCP_N"/>
</dbReference>
<evidence type="ECO:0000259" key="9">
    <source>
        <dbReference type="Pfam" id="PF17681"/>
    </source>
</evidence>
<dbReference type="EMBL" id="LNZH02000204">
    <property type="protein sequence ID" value="OCB86154.1"/>
    <property type="molecule type" value="Genomic_DNA"/>
</dbReference>
<evidence type="ECO:0000313" key="11">
    <source>
        <dbReference type="Proteomes" id="UP000757232"/>
    </source>
</evidence>
<comment type="caution">
    <text evidence="10">The sequence shown here is derived from an EMBL/GenBank/DDBJ whole genome shotgun (WGS) entry which is preliminary data.</text>
</comment>
<dbReference type="Pfam" id="PF04130">
    <property type="entry name" value="GCP_C_terminal"/>
    <property type="match status" value="1"/>
</dbReference>
<keyword evidence="11" id="KW-1185">Reference proteome</keyword>
<dbReference type="GO" id="GO:0031122">
    <property type="term" value="P:cytoplasmic microtubule organization"/>
    <property type="evidence" value="ECO:0007669"/>
    <property type="project" value="TreeGrafter"/>
</dbReference>
<evidence type="ECO:0000259" key="8">
    <source>
        <dbReference type="Pfam" id="PF04130"/>
    </source>
</evidence>
<gene>
    <name evidence="10" type="ORF">A7U60_g6743</name>
</gene>
<proteinExistence type="inferred from homology"/>
<dbReference type="GO" id="GO:0043015">
    <property type="term" value="F:gamma-tubulin binding"/>
    <property type="evidence" value="ECO:0007669"/>
    <property type="project" value="InterPro"/>
</dbReference>
<evidence type="ECO:0000313" key="10">
    <source>
        <dbReference type="EMBL" id="OCB86154.1"/>
    </source>
</evidence>
<dbReference type="GO" id="GO:0044732">
    <property type="term" value="C:mitotic spindle pole body"/>
    <property type="evidence" value="ECO:0007669"/>
    <property type="project" value="TreeGrafter"/>
</dbReference>
<dbReference type="Pfam" id="PF17681">
    <property type="entry name" value="GCP_N_terminal"/>
    <property type="match status" value="1"/>
</dbReference>
<dbReference type="GO" id="GO:0051321">
    <property type="term" value="P:meiotic cell cycle"/>
    <property type="evidence" value="ECO:0007669"/>
    <property type="project" value="TreeGrafter"/>
</dbReference>
<protein>
    <recommendedName>
        <fullName evidence="6">Spindle pole body component</fullName>
    </recommendedName>
</protein>
<comment type="subcellular location">
    <subcellularLocation>
        <location evidence="1 6">Cytoplasm</location>
        <location evidence="1 6">Cytoskeleton</location>
        <location evidence="1 6">Microtubule organizing center</location>
    </subcellularLocation>
</comment>
<evidence type="ECO:0000256" key="4">
    <source>
        <dbReference type="ARBA" id="ARBA00022701"/>
    </source>
</evidence>
<dbReference type="InterPro" id="IPR040457">
    <property type="entry name" value="GCP_C"/>
</dbReference>
<keyword evidence="4 6" id="KW-0493">Microtubule</keyword>
<reference evidence="10" key="1">
    <citation type="submission" date="2016-06" db="EMBL/GenBank/DDBJ databases">
        <title>Draft Genome sequence of the fungus Inonotus baumii.</title>
        <authorList>
            <person name="Zhu H."/>
            <person name="Lin W."/>
        </authorList>
    </citation>
    <scope>NUCLEOTIDE SEQUENCE</scope>
    <source>
        <strain evidence="10">821</strain>
    </source>
</reference>
<dbReference type="GO" id="GO:0000922">
    <property type="term" value="C:spindle pole"/>
    <property type="evidence" value="ECO:0007669"/>
    <property type="project" value="InterPro"/>
</dbReference>
<evidence type="ECO:0000256" key="5">
    <source>
        <dbReference type="ARBA" id="ARBA00023212"/>
    </source>
</evidence>
<accession>A0A9Q5HUF4</accession>
<evidence type="ECO:0000256" key="2">
    <source>
        <dbReference type="ARBA" id="ARBA00010337"/>
    </source>
</evidence>
<dbReference type="InterPro" id="IPR007259">
    <property type="entry name" value="GCP"/>
</dbReference>
<keyword evidence="3 6" id="KW-0963">Cytoplasm</keyword>
<dbReference type="GO" id="GO:0000930">
    <property type="term" value="C:gamma-tubulin complex"/>
    <property type="evidence" value="ECO:0007669"/>
    <property type="project" value="UniProtKB-ARBA"/>
</dbReference>
<name>A0A9Q5HUF4_SANBA</name>
<dbReference type="GO" id="GO:0000278">
    <property type="term" value="P:mitotic cell cycle"/>
    <property type="evidence" value="ECO:0007669"/>
    <property type="project" value="TreeGrafter"/>
</dbReference>
<feature type="compositionally biased region" description="Polar residues" evidence="7">
    <location>
        <begin position="520"/>
        <end position="540"/>
    </location>
</feature>
<dbReference type="Proteomes" id="UP000757232">
    <property type="component" value="Unassembled WGS sequence"/>
</dbReference>
<sequence length="755" mass="83598">MIAEILLVLAGHSSSLFQSGSKIHEDFLPYLHPGEQECLTALGHIALTYRNIKAASSRLSQSPSRYICALCSKLNEILRDEYESLVVETEAKILIKDPDYVGRGSFVPLSAIRATFAEWETPLVALESLVVQLEKESPWPAGKLIDLLLVRSETGLHRVSYIMSRLAAAVQKIWRTQLQALLVHGSLSPKEPLANASYVLYDDAFPACVSASARDSIVYVGRAIGTVKALKWHRQIPSSISLSHARLIDTVFPQDQHAFEEAIAQVRANISEWLWLNVLTMPDVEDAVDSLANYLLMQNGEFALSLVREIERLKNSRLTARSGQGSVIREQDLHLAMLRASLGTSAQHDPSLSRIRFQLPKGPVRPLLPSLSQAGVPTLSSSQLGIEQVRFDDILLGFPLRMTYGISWPLDLFLQPVDLTIYAELFSFLSSLRHVHTRIHTCWASLSNAQRARRRWTGLDEGGTADSEARKELLRCGWGVVRLMGWFMDVILSYIMNDIMETEFRRLKSQLKSKDAGSGSRPSTILPSHSVTSQGPSASASKDGLGAPSQHLDFTTLRNLHSTYLERLLSASLLTQPALASTIRDIFEVCERFVGQVERWGDVLPGLLTEGSISEGTSSSVGSLVKERQKIVKEIDQAGSYFARSVKDSSDVMPHTQNLKSLLEAFYEQLSSTTSQTLTVGDASKTVLMNATVANVSSSLLRGKRKGLERDGETRRHIERLLLRLDFNRMFSKPGFGEILPPAETLDILKEGGLA</sequence>
<organism evidence="10 11">
    <name type="scientific">Sanghuangporus baumii</name>
    <name type="common">Phellinus baumii</name>
    <dbReference type="NCBI Taxonomy" id="108892"/>
    <lineage>
        <taxon>Eukaryota</taxon>
        <taxon>Fungi</taxon>
        <taxon>Dikarya</taxon>
        <taxon>Basidiomycota</taxon>
        <taxon>Agaricomycotina</taxon>
        <taxon>Agaricomycetes</taxon>
        <taxon>Hymenochaetales</taxon>
        <taxon>Hymenochaetaceae</taxon>
        <taxon>Sanghuangporus</taxon>
    </lineage>
</organism>
<feature type="domain" description="Gamma tubulin complex component C-terminal" evidence="8">
    <location>
        <begin position="290"/>
        <end position="729"/>
    </location>
</feature>
<feature type="domain" description="Gamma tubulin complex component protein N-terminal" evidence="9">
    <location>
        <begin position="2"/>
        <end position="275"/>
    </location>
</feature>
<dbReference type="GO" id="GO:0005874">
    <property type="term" value="C:microtubule"/>
    <property type="evidence" value="ECO:0007669"/>
    <property type="project" value="UniProtKB-KW"/>
</dbReference>
<dbReference type="PANTHER" id="PTHR19302:SF27">
    <property type="entry name" value="GAMMA-TUBULIN COMPLEX COMPONENT 4"/>
    <property type="match status" value="1"/>
</dbReference>
<dbReference type="Gene3D" id="1.20.120.1900">
    <property type="entry name" value="Gamma-tubulin complex, C-terminal domain"/>
    <property type="match status" value="1"/>
</dbReference>
<feature type="region of interest" description="Disordered" evidence="7">
    <location>
        <begin position="513"/>
        <end position="546"/>
    </location>
</feature>
<evidence type="ECO:0000256" key="1">
    <source>
        <dbReference type="ARBA" id="ARBA00004267"/>
    </source>
</evidence>
<dbReference type="GO" id="GO:0007020">
    <property type="term" value="P:microtubule nucleation"/>
    <property type="evidence" value="ECO:0007669"/>
    <property type="project" value="InterPro"/>
</dbReference>
<dbReference type="GO" id="GO:0051011">
    <property type="term" value="F:microtubule minus-end binding"/>
    <property type="evidence" value="ECO:0007669"/>
    <property type="project" value="TreeGrafter"/>
</dbReference>
<dbReference type="InterPro" id="IPR042241">
    <property type="entry name" value="GCP_C_sf"/>
</dbReference>